<gene>
    <name evidence="2" type="primary">cas5e</name>
    <name evidence="2" type="ORF">FHP29_13475</name>
</gene>
<dbReference type="OrthoDB" id="3189549at2"/>
<dbReference type="GO" id="GO:0043571">
    <property type="term" value="P:maintenance of CRISPR repeat elements"/>
    <property type="evidence" value="ECO:0007669"/>
    <property type="project" value="InterPro"/>
</dbReference>
<dbReference type="InterPro" id="IPR010147">
    <property type="entry name" value="CRISPR-assoc_prot_CasD"/>
</dbReference>
<dbReference type="GO" id="GO:0051607">
    <property type="term" value="P:defense response to virus"/>
    <property type="evidence" value="ECO:0007669"/>
    <property type="project" value="UniProtKB-KW"/>
</dbReference>
<organism evidence="2 3">
    <name type="scientific">Nocardioides albidus</name>
    <dbReference type="NCBI Taxonomy" id="1517589"/>
    <lineage>
        <taxon>Bacteria</taxon>
        <taxon>Bacillati</taxon>
        <taxon>Actinomycetota</taxon>
        <taxon>Actinomycetes</taxon>
        <taxon>Propionibacteriales</taxon>
        <taxon>Nocardioidaceae</taxon>
        <taxon>Nocardioides</taxon>
    </lineage>
</organism>
<evidence type="ECO:0000256" key="1">
    <source>
        <dbReference type="ARBA" id="ARBA00023118"/>
    </source>
</evidence>
<dbReference type="NCBIfam" id="TIGR02593">
    <property type="entry name" value="CRISPR_cas5"/>
    <property type="match status" value="1"/>
</dbReference>
<dbReference type="Proteomes" id="UP000313231">
    <property type="component" value="Unassembled WGS sequence"/>
</dbReference>
<dbReference type="EMBL" id="VDMP01000025">
    <property type="protein sequence ID" value="TNM38290.1"/>
    <property type="molecule type" value="Genomic_DNA"/>
</dbReference>
<dbReference type="RefSeq" id="WP_139623404.1">
    <property type="nucleotide sequence ID" value="NZ_VDMP01000025.1"/>
</dbReference>
<protein>
    <submittedName>
        <fullName evidence="2">Type I-E CRISPR-associated protein Cas5/CasD</fullName>
    </submittedName>
</protein>
<reference evidence="2 3" key="1">
    <citation type="journal article" date="2016" name="Int. J. Syst. Evol. Microbiol.">
        <title>Nocardioides albidus sp. nov., an actinobacterium isolated from garden soil.</title>
        <authorList>
            <person name="Singh H."/>
            <person name="Du J."/>
            <person name="Trinh H."/>
            <person name="Won K."/>
            <person name="Yang J.E."/>
            <person name="Yin C."/>
            <person name="Kook M."/>
            <person name="Yi T.H."/>
        </authorList>
    </citation>
    <scope>NUCLEOTIDE SEQUENCE [LARGE SCALE GENOMIC DNA]</scope>
    <source>
        <strain evidence="2 3">CCTCC AB 2015297</strain>
    </source>
</reference>
<dbReference type="InterPro" id="IPR021124">
    <property type="entry name" value="CRISPR-assoc_prot_Cas5"/>
</dbReference>
<sequence>MTVLLLRLDGPLQAWGDASRFVKRHTRTEPTKSGVIGLLAAAQGRRRTDPIEDLAALRFGVRVDQRGRLVRDFQTAIRRGPGKPESMPLSYRYYLADAAFVAGVEGDRSLLEGLAAAIESPVFPLYLGRRACPPSEHGVSLGLHEADLEEALRTADWLARPWYRRQQGRTVHLELVLDAAPGEQDTETVRDVPISFSPVRREYGWRDVRRAQPVEMDNPQGRSDLDFFAALGGV</sequence>
<accession>A0A5C4VR11</accession>
<proteinExistence type="predicted"/>
<keyword evidence="3" id="KW-1185">Reference proteome</keyword>
<dbReference type="GO" id="GO:0003723">
    <property type="term" value="F:RNA binding"/>
    <property type="evidence" value="ECO:0007669"/>
    <property type="project" value="InterPro"/>
</dbReference>
<keyword evidence="1" id="KW-0051">Antiviral defense</keyword>
<dbReference type="InterPro" id="IPR013422">
    <property type="entry name" value="CRISPR-assoc_prot_Cas5_N"/>
</dbReference>
<dbReference type="AlphaFoldDB" id="A0A5C4VR11"/>
<dbReference type="CDD" id="cd09645">
    <property type="entry name" value="Cas5_I-E"/>
    <property type="match status" value="1"/>
</dbReference>
<evidence type="ECO:0000313" key="3">
    <source>
        <dbReference type="Proteomes" id="UP000313231"/>
    </source>
</evidence>
<dbReference type="Pfam" id="PF09704">
    <property type="entry name" value="Cas_Cas5d"/>
    <property type="match status" value="1"/>
</dbReference>
<evidence type="ECO:0000313" key="2">
    <source>
        <dbReference type="EMBL" id="TNM38290.1"/>
    </source>
</evidence>
<name>A0A5C4VR11_9ACTN</name>
<dbReference type="NCBIfam" id="TIGR01868">
    <property type="entry name" value="casD_Cas5e"/>
    <property type="match status" value="1"/>
</dbReference>
<dbReference type="Gene3D" id="3.30.70.2660">
    <property type="match status" value="1"/>
</dbReference>
<comment type="caution">
    <text evidence="2">The sequence shown here is derived from an EMBL/GenBank/DDBJ whole genome shotgun (WGS) entry which is preliminary data.</text>
</comment>